<feature type="transmembrane region" description="Helical" evidence="10">
    <location>
        <begin position="154"/>
        <end position="175"/>
    </location>
</feature>
<evidence type="ECO:0000256" key="2">
    <source>
        <dbReference type="ARBA" id="ARBA00022475"/>
    </source>
</evidence>
<dbReference type="InterPro" id="IPR004268">
    <property type="entry name" value="MurJ"/>
</dbReference>
<comment type="pathway">
    <text evidence="10">Cell wall biogenesis; peptidoglycan biosynthesis.</text>
</comment>
<dbReference type="CDD" id="cd13123">
    <property type="entry name" value="MATE_MurJ_like"/>
    <property type="match status" value="1"/>
</dbReference>
<dbReference type="PIRSF" id="PIRSF002869">
    <property type="entry name" value="MviN"/>
    <property type="match status" value="1"/>
</dbReference>
<evidence type="ECO:0000256" key="1">
    <source>
        <dbReference type="ARBA" id="ARBA00004651"/>
    </source>
</evidence>
<keyword evidence="7 10" id="KW-0472">Membrane</keyword>
<proteinExistence type="inferred from homology"/>
<dbReference type="GO" id="GO:0034204">
    <property type="term" value="P:lipid translocation"/>
    <property type="evidence" value="ECO:0007669"/>
    <property type="project" value="TreeGrafter"/>
</dbReference>
<feature type="transmembrane region" description="Helical" evidence="10">
    <location>
        <begin position="272"/>
        <end position="293"/>
    </location>
</feature>
<evidence type="ECO:0000256" key="11">
    <source>
        <dbReference type="PIRNR" id="PIRNR002869"/>
    </source>
</evidence>
<protein>
    <recommendedName>
        <fullName evidence="10">Probable lipid II flippase MurJ</fullName>
    </recommendedName>
</protein>
<keyword evidence="5 10" id="KW-0573">Peptidoglycan synthesis</keyword>
<gene>
    <name evidence="10" type="primary">murJ</name>
    <name evidence="12" type="ORF">AM305_01319</name>
</gene>
<dbReference type="PANTHER" id="PTHR47019:SF1">
    <property type="entry name" value="LIPID II FLIPPASE MURJ"/>
    <property type="match status" value="1"/>
</dbReference>
<dbReference type="GO" id="GO:0009252">
    <property type="term" value="P:peptidoglycan biosynthetic process"/>
    <property type="evidence" value="ECO:0007669"/>
    <property type="project" value="UniProtKB-UniRule"/>
</dbReference>
<feature type="transmembrane region" description="Helical" evidence="10">
    <location>
        <begin position="109"/>
        <end position="134"/>
    </location>
</feature>
<feature type="transmembrane region" description="Helical" evidence="10">
    <location>
        <begin position="471"/>
        <end position="492"/>
    </location>
</feature>
<evidence type="ECO:0000313" key="12">
    <source>
        <dbReference type="EMBL" id="EER48027.1"/>
    </source>
</evidence>
<evidence type="ECO:0000256" key="9">
    <source>
        <dbReference type="ARBA" id="ARBA00061532"/>
    </source>
</evidence>
<comment type="similarity">
    <text evidence="9 10 11">Belongs to the MurJ/MviN family.</text>
</comment>
<dbReference type="PANTHER" id="PTHR47019">
    <property type="entry name" value="LIPID II FLIPPASE MURJ"/>
    <property type="match status" value="1"/>
</dbReference>
<dbReference type="NCBIfam" id="TIGR01695">
    <property type="entry name" value="murJ_mviN"/>
    <property type="match status" value="1"/>
</dbReference>
<accession>C5RZA9</accession>
<keyword evidence="3 10" id="KW-0812">Transmembrane</keyword>
<feature type="transmembrane region" description="Helical" evidence="10">
    <location>
        <begin position="299"/>
        <end position="319"/>
    </location>
</feature>
<reference evidence="12 13" key="1">
    <citation type="journal article" date="2010" name="Vet. Microbiol.">
        <title>Production of haemolysins by strains of the Actinobacillus minor/porcitonsillarum complex.</title>
        <authorList>
            <person name="Arya G."/>
            <person name="Niven D.F."/>
        </authorList>
    </citation>
    <scope>NUCLEOTIDE SEQUENCE [LARGE SCALE GENOMIC DNA]</scope>
    <source>
        <strain evidence="12 13">NM305</strain>
    </source>
</reference>
<evidence type="ECO:0000256" key="10">
    <source>
        <dbReference type="HAMAP-Rule" id="MF_02078"/>
    </source>
</evidence>
<feature type="transmembrane region" description="Helical" evidence="10">
    <location>
        <begin position="214"/>
        <end position="233"/>
    </location>
</feature>
<feature type="transmembrane region" description="Helical" evidence="10">
    <location>
        <begin position="441"/>
        <end position="459"/>
    </location>
</feature>
<dbReference type="EMBL" id="ACQL01000038">
    <property type="protein sequence ID" value="EER48027.1"/>
    <property type="molecule type" value="Genomic_DNA"/>
</dbReference>
<dbReference type="GO" id="GO:0015648">
    <property type="term" value="F:lipid-linked peptidoglycan transporter activity"/>
    <property type="evidence" value="ECO:0007669"/>
    <property type="project" value="UniProtKB-UniRule"/>
</dbReference>
<feature type="transmembrane region" description="Helical" evidence="10">
    <location>
        <begin position="417"/>
        <end position="435"/>
    </location>
</feature>
<feature type="transmembrane region" description="Helical" evidence="10">
    <location>
        <begin position="384"/>
        <end position="405"/>
    </location>
</feature>
<comment type="subcellular location">
    <subcellularLocation>
        <location evidence="10">Cell inner membrane</location>
        <topology evidence="10">Multi-pass membrane protein</topology>
    </subcellularLocation>
    <subcellularLocation>
        <location evidence="1">Cell membrane</location>
        <topology evidence="1">Multi-pass membrane protein</topology>
    </subcellularLocation>
</comment>
<evidence type="ECO:0000256" key="6">
    <source>
        <dbReference type="ARBA" id="ARBA00022989"/>
    </source>
</evidence>
<dbReference type="GO" id="GO:0008360">
    <property type="term" value="P:regulation of cell shape"/>
    <property type="evidence" value="ECO:0007669"/>
    <property type="project" value="UniProtKB-UniRule"/>
</dbReference>
<comment type="caution">
    <text evidence="12">The sequence shown here is derived from an EMBL/GenBank/DDBJ whole genome shotgun (WGS) entry which is preliminary data.</text>
</comment>
<feature type="transmembrane region" description="Helical" evidence="10">
    <location>
        <begin position="512"/>
        <end position="531"/>
    </location>
</feature>
<dbReference type="UniPathway" id="UPA00219"/>
<evidence type="ECO:0000256" key="5">
    <source>
        <dbReference type="ARBA" id="ARBA00022984"/>
    </source>
</evidence>
<dbReference type="Pfam" id="PF03023">
    <property type="entry name" value="MurJ"/>
    <property type="match status" value="1"/>
</dbReference>
<keyword evidence="2 10" id="KW-1003">Cell membrane</keyword>
<evidence type="ECO:0000256" key="8">
    <source>
        <dbReference type="ARBA" id="ARBA00060041"/>
    </source>
</evidence>
<feature type="transmembrane region" description="Helical" evidence="10">
    <location>
        <begin position="182"/>
        <end position="202"/>
    </location>
</feature>
<dbReference type="Proteomes" id="UP000005532">
    <property type="component" value="Unassembled WGS sequence"/>
</dbReference>
<name>C5RZA9_9PAST</name>
<evidence type="ECO:0000256" key="4">
    <source>
        <dbReference type="ARBA" id="ARBA00022960"/>
    </source>
</evidence>
<evidence type="ECO:0000256" key="7">
    <source>
        <dbReference type="ARBA" id="ARBA00023136"/>
    </source>
</evidence>
<evidence type="ECO:0000256" key="3">
    <source>
        <dbReference type="ARBA" id="ARBA00022692"/>
    </source>
</evidence>
<dbReference type="GO" id="GO:0071555">
    <property type="term" value="P:cell wall organization"/>
    <property type="evidence" value="ECO:0007669"/>
    <property type="project" value="UniProtKB-UniRule"/>
</dbReference>
<dbReference type="GO" id="GO:0005886">
    <property type="term" value="C:plasma membrane"/>
    <property type="evidence" value="ECO:0007669"/>
    <property type="project" value="UniProtKB-SubCell"/>
</dbReference>
<keyword evidence="10 11" id="KW-0813">Transport</keyword>
<dbReference type="eggNOG" id="COG0728">
    <property type="taxonomic scope" value="Bacteria"/>
</dbReference>
<dbReference type="PRINTS" id="PR01806">
    <property type="entry name" value="VIRFACTRMVIN"/>
</dbReference>
<keyword evidence="10" id="KW-0997">Cell inner membrane</keyword>
<feature type="transmembrane region" description="Helical" evidence="10">
    <location>
        <begin position="21"/>
        <end position="38"/>
    </location>
</feature>
<dbReference type="InterPro" id="IPR051050">
    <property type="entry name" value="Lipid_II_flippase_MurJ/MviN"/>
</dbReference>
<dbReference type="HAMAP" id="MF_02078">
    <property type="entry name" value="MurJ_MviN"/>
    <property type="match status" value="1"/>
</dbReference>
<sequence length="538" mass="59221">MIVWQAVDFHYFFVNLMSKKLLKSGILVSGLTLVSRILGLIRDMIVASVLGAGAMSDVFLFANRIPNFLRRLFAEGAFSKAFVPVLAEYNADNDLNKTREFVAKVSGSLGVIVSIVTLVAMVGSPVIAALFGTGWFVDWLNNGAEAEKFTQASFLLKITFPYLWFITFVALSGAVLNTLGKFGVMAFSPVLLNVAIIAMALFGSDYFSSPDIALAWGIFLGGLLQFLFQIPFMKKAGLLVKPQWAWNDEGVKKVRTLMLPALFGVSVTQINLLLNQIIASFLVTGSITWLYYSDRLIEFPLGIFGIAISTVVLPTLSRIAKKKDIDENQRKVEFQSTMDWGVRMVLLLGIPAMIGIAVLAQPMIMTIFMRGKFGLSDVIASSHALWIMCFGLNSYMLISILANGFYANQNTKTPVKIGLIATVSNMCFGVLAIPFGYLGLAMASALSAAVNAGLLYRQLSKQAIYHISRKTVIFVLKLLIAGLIMGGVVHYFCPDLQSWYAMSTLLKVYWLLWLIVLAAICYFAMLLILGIRKQDLRG</sequence>
<keyword evidence="4 10" id="KW-0133">Cell shape</keyword>
<organism evidence="12 13">
    <name type="scientific">Actinobacillus minor NM305</name>
    <dbReference type="NCBI Taxonomy" id="637911"/>
    <lineage>
        <taxon>Bacteria</taxon>
        <taxon>Pseudomonadati</taxon>
        <taxon>Pseudomonadota</taxon>
        <taxon>Gammaproteobacteria</taxon>
        <taxon>Pasteurellales</taxon>
        <taxon>Pasteurellaceae</taxon>
        <taxon>Actinobacillus</taxon>
    </lineage>
</organism>
<feature type="transmembrane region" description="Helical" evidence="10">
    <location>
        <begin position="340"/>
        <end position="364"/>
    </location>
</feature>
<feature type="transmembrane region" description="Helical" evidence="10">
    <location>
        <begin position="44"/>
        <end position="62"/>
    </location>
</feature>
<comment type="function">
    <text evidence="8 10 11">Involved in peptidoglycan biosynthesis. Transports lipid-linked peptidoglycan precursors from the inner to the outer leaflet of the cytoplasmic membrane.</text>
</comment>
<keyword evidence="6 10" id="KW-1133">Transmembrane helix</keyword>
<dbReference type="AlphaFoldDB" id="C5RZA9"/>
<keyword evidence="10 11" id="KW-0961">Cell wall biogenesis/degradation</keyword>
<evidence type="ECO:0000313" key="13">
    <source>
        <dbReference type="Proteomes" id="UP000005532"/>
    </source>
</evidence>